<dbReference type="InterPro" id="IPR022751">
    <property type="entry name" value="Alpha_mannosyltransferase"/>
</dbReference>
<organism evidence="9 10">
    <name type="scientific">Vanrija albida</name>
    <dbReference type="NCBI Taxonomy" id="181172"/>
    <lineage>
        <taxon>Eukaryota</taxon>
        <taxon>Fungi</taxon>
        <taxon>Dikarya</taxon>
        <taxon>Basidiomycota</taxon>
        <taxon>Agaricomycotina</taxon>
        <taxon>Tremellomycetes</taxon>
        <taxon>Trichosporonales</taxon>
        <taxon>Trichosporonaceae</taxon>
        <taxon>Vanrija</taxon>
    </lineage>
</organism>
<reference evidence="9 10" key="1">
    <citation type="submission" date="2023-08" db="EMBL/GenBank/DDBJ databases">
        <title>Annotated Genome Sequence of Vanrija albida AlHP1.</title>
        <authorList>
            <person name="Herzog R."/>
        </authorList>
    </citation>
    <scope>NUCLEOTIDE SEQUENCE [LARGE SCALE GENOMIC DNA]</scope>
    <source>
        <strain evidence="9 10">AlHP1</strain>
    </source>
</reference>
<dbReference type="GeneID" id="95988864"/>
<protein>
    <recommendedName>
        <fullName evidence="11">Mannosyltransferase putative-domain-containing protein</fullName>
    </recommendedName>
</protein>
<evidence type="ECO:0000256" key="2">
    <source>
        <dbReference type="ARBA" id="ARBA00009105"/>
    </source>
</evidence>
<dbReference type="Pfam" id="PF11051">
    <property type="entry name" value="Mannosyl_trans3"/>
    <property type="match status" value="1"/>
</dbReference>
<dbReference type="RefSeq" id="XP_069206082.1">
    <property type="nucleotide sequence ID" value="XM_069356241.1"/>
</dbReference>
<accession>A0ABR3PUL4</accession>
<dbReference type="Gene3D" id="3.90.550.10">
    <property type="entry name" value="Spore Coat Polysaccharide Biosynthesis Protein SpsA, Chain A"/>
    <property type="match status" value="1"/>
</dbReference>
<comment type="similarity">
    <text evidence="2">Belongs to the MNN1/MNT family.</text>
</comment>
<evidence type="ECO:0000256" key="7">
    <source>
        <dbReference type="ARBA" id="ARBA00023034"/>
    </source>
</evidence>
<keyword evidence="6" id="KW-1133">Transmembrane helix</keyword>
<name>A0ABR3PUL4_9TREE</name>
<keyword evidence="8" id="KW-0472">Membrane</keyword>
<keyword evidence="4" id="KW-0812">Transmembrane</keyword>
<comment type="subcellular location">
    <subcellularLocation>
        <location evidence="1">Golgi apparatus membrane</location>
        <topology evidence="1">Single-pass type II membrane protein</topology>
    </subcellularLocation>
</comment>
<evidence type="ECO:0000256" key="3">
    <source>
        <dbReference type="ARBA" id="ARBA00022679"/>
    </source>
</evidence>
<evidence type="ECO:0000256" key="1">
    <source>
        <dbReference type="ARBA" id="ARBA00004323"/>
    </source>
</evidence>
<evidence type="ECO:0000313" key="10">
    <source>
        <dbReference type="Proteomes" id="UP001565368"/>
    </source>
</evidence>
<dbReference type="InterPro" id="IPR029044">
    <property type="entry name" value="Nucleotide-diphossugar_trans"/>
</dbReference>
<evidence type="ECO:0000256" key="6">
    <source>
        <dbReference type="ARBA" id="ARBA00022989"/>
    </source>
</evidence>
<gene>
    <name evidence="9" type="ORF">Q8F55_007821</name>
</gene>
<dbReference type="EMBL" id="JBBXJM010000006">
    <property type="protein sequence ID" value="KAL1406138.1"/>
    <property type="molecule type" value="Genomic_DNA"/>
</dbReference>
<keyword evidence="3" id="KW-0808">Transferase</keyword>
<evidence type="ECO:0000313" key="9">
    <source>
        <dbReference type="EMBL" id="KAL1406138.1"/>
    </source>
</evidence>
<keyword evidence="10" id="KW-1185">Reference proteome</keyword>
<dbReference type="PANTHER" id="PTHR31646">
    <property type="entry name" value="ALPHA-1,2-MANNOSYLTRANSFERASE MNN2"/>
    <property type="match status" value="1"/>
</dbReference>
<evidence type="ECO:0000256" key="5">
    <source>
        <dbReference type="ARBA" id="ARBA00022968"/>
    </source>
</evidence>
<dbReference type="Proteomes" id="UP001565368">
    <property type="component" value="Unassembled WGS sequence"/>
</dbReference>
<proteinExistence type="inferred from homology"/>
<evidence type="ECO:0000256" key="8">
    <source>
        <dbReference type="ARBA" id="ARBA00023136"/>
    </source>
</evidence>
<keyword evidence="7" id="KW-0333">Golgi apparatus</keyword>
<keyword evidence="5" id="KW-0735">Signal-anchor</keyword>
<evidence type="ECO:0000256" key="4">
    <source>
        <dbReference type="ARBA" id="ARBA00022692"/>
    </source>
</evidence>
<dbReference type="PANTHER" id="PTHR31646:SF1">
    <property type="entry name" value="ALPHA-1,2-MANNOSYLTRANSFERASE MNN2"/>
    <property type="match status" value="1"/>
</dbReference>
<sequence length="518" mass="56599">MLFPAPPILRRVFSSSPLLAPLLLALVVLTLVLSASPSARRHTLPSSWSVPPPGEDEDVGPLPAAYADSLPSLQLPAPLVRLPALASRLHDFLLRPLEGAAAAEPANHAACPLPVVDLLTNPDQLEGNREWWANVSAEDIAAHRAGLVKWLADKAKAGVEIVGGPQTGSGRGIVITAGNKDTTRRAIILLKQLKHVGNFLPVEVFHYPDELTDKGERAEITSLGGKIVEVTGVTKTEGQWKNWQIKGLAMIQSSFAQLISLDSDNLPLRTIAHLFDAEVVQDTGAAFWPDLSKDHADNAIWRVVGEPCTLDQWTFESGQIVVDKRGNDGLNLAALWIAAGMMDDREWWFKMCGGDKDTYRWAWRVLDIPYATSPRWMSALGFLNPHEGGRFCGHTMLQYDLVTPPGMSVPPPLFVHSNLLKHLQGLRQRGNVFTHVKRMAADTIDDPTLNYAHMYVYTGAGQGMCLDLQMHGTAAQALSEDQRNSQVPLTLEVGELEGEPFKGFEDAFFDAGGFVGGW</sequence>
<comment type="caution">
    <text evidence="9">The sequence shown here is derived from an EMBL/GenBank/DDBJ whole genome shotgun (WGS) entry which is preliminary data.</text>
</comment>
<dbReference type="SUPFAM" id="SSF53448">
    <property type="entry name" value="Nucleotide-diphospho-sugar transferases"/>
    <property type="match status" value="1"/>
</dbReference>
<evidence type="ECO:0008006" key="11">
    <source>
        <dbReference type="Google" id="ProtNLM"/>
    </source>
</evidence>